<dbReference type="Proteomes" id="UP001634394">
    <property type="component" value="Unassembled WGS sequence"/>
</dbReference>
<organism evidence="1 2">
    <name type="scientific">Sinanodonta woodiana</name>
    <name type="common">Chinese pond mussel</name>
    <name type="synonym">Anodonta woodiana</name>
    <dbReference type="NCBI Taxonomy" id="1069815"/>
    <lineage>
        <taxon>Eukaryota</taxon>
        <taxon>Metazoa</taxon>
        <taxon>Spiralia</taxon>
        <taxon>Lophotrochozoa</taxon>
        <taxon>Mollusca</taxon>
        <taxon>Bivalvia</taxon>
        <taxon>Autobranchia</taxon>
        <taxon>Heteroconchia</taxon>
        <taxon>Palaeoheterodonta</taxon>
        <taxon>Unionida</taxon>
        <taxon>Unionoidea</taxon>
        <taxon>Unionidae</taxon>
        <taxon>Unioninae</taxon>
        <taxon>Sinanodonta</taxon>
    </lineage>
</organism>
<accession>A0ABD3T3U8</accession>
<evidence type="ECO:0000313" key="2">
    <source>
        <dbReference type="Proteomes" id="UP001634394"/>
    </source>
</evidence>
<evidence type="ECO:0000313" key="1">
    <source>
        <dbReference type="EMBL" id="KAL3831250.1"/>
    </source>
</evidence>
<gene>
    <name evidence="1" type="ORF">ACJMK2_023024</name>
</gene>
<keyword evidence="2" id="KW-1185">Reference proteome</keyword>
<dbReference type="AlphaFoldDB" id="A0ABD3T3U8"/>
<protein>
    <submittedName>
        <fullName evidence="1">Uncharacterized protein</fullName>
    </submittedName>
</protein>
<sequence>MADKQWNPILLIQHNQARSIAITLRQLLDTIKHVPSDANIAEDKRPKYMETRDLSAFKDLVLYAMEKLAAEGRINPELLVSSSESAPEGAVERRGRHLGLCVRRRGSTLTPYPCWKAG</sequence>
<dbReference type="EMBL" id="JBJQND010000019">
    <property type="protein sequence ID" value="KAL3831250.1"/>
    <property type="molecule type" value="Genomic_DNA"/>
</dbReference>
<name>A0ABD3T3U8_SINWO</name>
<proteinExistence type="predicted"/>
<comment type="caution">
    <text evidence="1">The sequence shown here is derived from an EMBL/GenBank/DDBJ whole genome shotgun (WGS) entry which is preliminary data.</text>
</comment>
<reference evidence="1 2" key="1">
    <citation type="submission" date="2024-11" db="EMBL/GenBank/DDBJ databases">
        <title>Chromosome-level genome assembly of the freshwater bivalve Anodonta woodiana.</title>
        <authorList>
            <person name="Chen X."/>
        </authorList>
    </citation>
    <scope>NUCLEOTIDE SEQUENCE [LARGE SCALE GENOMIC DNA]</scope>
    <source>
        <strain evidence="1">MN2024</strain>
        <tissue evidence="1">Gills</tissue>
    </source>
</reference>